<evidence type="ECO:0000313" key="4">
    <source>
        <dbReference type="EMBL" id="PQQ11788.1"/>
    </source>
</evidence>
<gene>
    <name evidence="4" type="ORF">Pyn_15475</name>
</gene>
<comment type="caution">
    <text evidence="4">The sequence shown here is derived from an EMBL/GenBank/DDBJ whole genome shotgun (WGS) entry which is preliminary data.</text>
</comment>
<dbReference type="InterPro" id="IPR011990">
    <property type="entry name" value="TPR-like_helical_dom_sf"/>
</dbReference>
<dbReference type="Gene3D" id="1.25.40.10">
    <property type="entry name" value="Tetratricopeptide repeat domain"/>
    <property type="match status" value="1"/>
</dbReference>
<dbReference type="Pfam" id="PF13041">
    <property type="entry name" value="PPR_2"/>
    <property type="match status" value="1"/>
</dbReference>
<evidence type="ECO:0000256" key="3">
    <source>
        <dbReference type="PROSITE-ProRule" id="PRU00708"/>
    </source>
</evidence>
<dbReference type="PROSITE" id="PS51375">
    <property type="entry name" value="PPR"/>
    <property type="match status" value="1"/>
</dbReference>
<sequence>MVGHGCAPSTNTYEKLIVGLCKEGRLDLQVYGEASILVDVMIKDGYLPTLESSTLLVCGLLDEEKTEKAKAVFRTLLRCGYNYDEVAWKVLLDGLLKRGLVNICSELVSIMEKMGCQLHPQTYSMLIEGIDGP</sequence>
<evidence type="ECO:0000256" key="1">
    <source>
        <dbReference type="ARBA" id="ARBA00007626"/>
    </source>
</evidence>
<reference evidence="4 5" key="1">
    <citation type="submission" date="2018-02" db="EMBL/GenBank/DDBJ databases">
        <title>Draft genome of wild Prunus yedoensis var. nudiflora.</title>
        <authorList>
            <person name="Baek S."/>
            <person name="Kim J.-H."/>
            <person name="Choi K."/>
            <person name="Kim G.-B."/>
            <person name="Cho A."/>
            <person name="Jang H."/>
            <person name="Shin C.-H."/>
            <person name="Yu H.-J."/>
            <person name="Mun J.-H."/>
        </authorList>
    </citation>
    <scope>NUCLEOTIDE SEQUENCE [LARGE SCALE GENOMIC DNA]</scope>
    <source>
        <strain evidence="5">cv. Jeju island</strain>
        <tissue evidence="4">Leaf</tissue>
    </source>
</reference>
<protein>
    <submittedName>
        <fullName evidence="4">Pentatricopeptide repeat-containing protein</fullName>
    </submittedName>
</protein>
<dbReference type="EMBL" id="PJQY01000382">
    <property type="protein sequence ID" value="PQQ11788.1"/>
    <property type="molecule type" value="Genomic_DNA"/>
</dbReference>
<dbReference type="Proteomes" id="UP000250321">
    <property type="component" value="Unassembled WGS sequence"/>
</dbReference>
<feature type="repeat" description="PPR" evidence="3">
    <location>
        <begin position="84"/>
        <end position="118"/>
    </location>
</feature>
<comment type="similarity">
    <text evidence="1">Belongs to the PPR family. P subfamily.</text>
</comment>
<dbReference type="AlphaFoldDB" id="A0A314Z3N2"/>
<proteinExistence type="inferred from homology"/>
<dbReference type="InterPro" id="IPR002885">
    <property type="entry name" value="PPR_rpt"/>
</dbReference>
<organism evidence="4 5">
    <name type="scientific">Prunus yedoensis var. nudiflora</name>
    <dbReference type="NCBI Taxonomy" id="2094558"/>
    <lineage>
        <taxon>Eukaryota</taxon>
        <taxon>Viridiplantae</taxon>
        <taxon>Streptophyta</taxon>
        <taxon>Embryophyta</taxon>
        <taxon>Tracheophyta</taxon>
        <taxon>Spermatophyta</taxon>
        <taxon>Magnoliopsida</taxon>
        <taxon>eudicotyledons</taxon>
        <taxon>Gunneridae</taxon>
        <taxon>Pentapetalae</taxon>
        <taxon>rosids</taxon>
        <taxon>fabids</taxon>
        <taxon>Rosales</taxon>
        <taxon>Rosaceae</taxon>
        <taxon>Amygdaloideae</taxon>
        <taxon>Amygdaleae</taxon>
        <taxon>Prunus</taxon>
    </lineage>
</organism>
<name>A0A314Z3N2_PRUYE</name>
<evidence type="ECO:0000313" key="5">
    <source>
        <dbReference type="Proteomes" id="UP000250321"/>
    </source>
</evidence>
<keyword evidence="5" id="KW-1185">Reference proteome</keyword>
<dbReference type="OrthoDB" id="1108870at2759"/>
<keyword evidence="2" id="KW-0677">Repeat</keyword>
<dbReference type="PANTHER" id="PTHR47941">
    <property type="entry name" value="PENTATRICOPEPTIDE REPEAT-CONTAINING PROTEIN 3, MITOCHONDRIAL"/>
    <property type="match status" value="1"/>
</dbReference>
<accession>A0A314Z3N2</accession>
<evidence type="ECO:0000256" key="2">
    <source>
        <dbReference type="ARBA" id="ARBA00022737"/>
    </source>
</evidence>